<evidence type="ECO:0000313" key="2">
    <source>
        <dbReference type="EMBL" id="GFT46178.1"/>
    </source>
</evidence>
<evidence type="ECO:0000313" key="3">
    <source>
        <dbReference type="Proteomes" id="UP000887013"/>
    </source>
</evidence>
<reference evidence="2" key="1">
    <citation type="submission" date="2020-08" db="EMBL/GenBank/DDBJ databases">
        <title>Multicomponent nature underlies the extraordinary mechanical properties of spider dragline silk.</title>
        <authorList>
            <person name="Kono N."/>
            <person name="Nakamura H."/>
            <person name="Mori M."/>
            <person name="Yoshida Y."/>
            <person name="Ohtoshi R."/>
            <person name="Malay A.D."/>
            <person name="Moran D.A.P."/>
            <person name="Tomita M."/>
            <person name="Numata K."/>
            <person name="Arakawa K."/>
        </authorList>
    </citation>
    <scope>NUCLEOTIDE SEQUENCE</scope>
</reference>
<dbReference type="InterPro" id="IPR043502">
    <property type="entry name" value="DNA/RNA_pol_sf"/>
</dbReference>
<dbReference type="GO" id="GO:0071897">
    <property type="term" value="P:DNA biosynthetic process"/>
    <property type="evidence" value="ECO:0007669"/>
    <property type="project" value="UniProtKB-ARBA"/>
</dbReference>
<proteinExistence type="predicted"/>
<dbReference type="AlphaFoldDB" id="A0A8X6P163"/>
<dbReference type="Pfam" id="PF17919">
    <property type="entry name" value="RT_RNaseH_2"/>
    <property type="match status" value="1"/>
</dbReference>
<dbReference type="OrthoDB" id="6433897at2759"/>
<evidence type="ECO:0000259" key="1">
    <source>
        <dbReference type="Pfam" id="PF17919"/>
    </source>
</evidence>
<name>A0A8X6P163_NEPPI</name>
<gene>
    <name evidence="2" type="primary">TY3B-I_534</name>
    <name evidence="2" type="ORF">NPIL_320841</name>
</gene>
<dbReference type="InterPro" id="IPR041577">
    <property type="entry name" value="RT_RNaseH_2"/>
</dbReference>
<dbReference type="Proteomes" id="UP000887013">
    <property type="component" value="Unassembled WGS sequence"/>
</dbReference>
<organism evidence="2 3">
    <name type="scientific">Nephila pilipes</name>
    <name type="common">Giant wood spider</name>
    <name type="synonym">Nephila maculata</name>
    <dbReference type="NCBI Taxonomy" id="299642"/>
    <lineage>
        <taxon>Eukaryota</taxon>
        <taxon>Metazoa</taxon>
        <taxon>Ecdysozoa</taxon>
        <taxon>Arthropoda</taxon>
        <taxon>Chelicerata</taxon>
        <taxon>Arachnida</taxon>
        <taxon>Araneae</taxon>
        <taxon>Araneomorphae</taxon>
        <taxon>Entelegynae</taxon>
        <taxon>Araneoidea</taxon>
        <taxon>Nephilidae</taxon>
        <taxon>Nephila</taxon>
    </lineage>
</organism>
<accession>A0A8X6P163</accession>
<comment type="caution">
    <text evidence="2">The sequence shown here is derived from an EMBL/GenBank/DDBJ whole genome shotgun (WGS) entry which is preliminary data.</text>
</comment>
<dbReference type="SUPFAM" id="SSF56672">
    <property type="entry name" value="DNA/RNA polymerases"/>
    <property type="match status" value="1"/>
</dbReference>
<protein>
    <submittedName>
        <fullName evidence="2">Transposon Ty3-I Gag-Pol polyprotein</fullName>
    </submittedName>
</protein>
<dbReference type="EMBL" id="BMAW01111084">
    <property type="protein sequence ID" value="GFT46178.1"/>
    <property type="molecule type" value="Genomic_DNA"/>
</dbReference>
<feature type="non-terminal residue" evidence="2">
    <location>
        <position position="1"/>
    </location>
</feature>
<sequence length="122" mass="14391">RYIPKASHILEHVVKFLEDHKKKKKHPRSNTRSFTEQLEWNIDANLSFKSSKDTLVYSTPLRHPIPSGELNLWVDASNVAVDGSLTQLLYNQWEPIAFYFTKLNKSQKNWSTYHCYSQFIHL</sequence>
<keyword evidence="3" id="KW-1185">Reference proteome</keyword>
<feature type="domain" description="Reverse transcriptase/retrotransposon-derived protein RNase H-like" evidence="1">
    <location>
        <begin position="40"/>
        <end position="114"/>
    </location>
</feature>